<reference evidence="12" key="1">
    <citation type="submission" date="2016-10" db="EMBL/GenBank/DDBJ databases">
        <authorList>
            <person name="Varghese N."/>
            <person name="Submissions S."/>
        </authorList>
    </citation>
    <scope>NUCLEOTIDE SEQUENCE [LARGE SCALE GENOMIC DNA]</scope>
    <source>
        <strain evidence="12">DSM 26348</strain>
    </source>
</reference>
<dbReference type="InterPro" id="IPR001063">
    <property type="entry name" value="Ribosomal_uL22"/>
</dbReference>
<keyword evidence="4 7" id="KW-0689">Ribosomal protein</keyword>
<comment type="subunit">
    <text evidence="7 9">Part of the 50S ribosomal subunit.</text>
</comment>
<comment type="similarity">
    <text evidence="1 7 8">Belongs to the universal ribosomal protein uL22 family.</text>
</comment>
<dbReference type="SUPFAM" id="SSF54843">
    <property type="entry name" value="Ribosomal protein L22"/>
    <property type="match status" value="1"/>
</dbReference>
<dbReference type="RefSeq" id="WP_092047850.1">
    <property type="nucleotide sequence ID" value="NZ_FOQD01000002.1"/>
</dbReference>
<evidence type="ECO:0000256" key="7">
    <source>
        <dbReference type="HAMAP-Rule" id="MF_01331"/>
    </source>
</evidence>
<dbReference type="PROSITE" id="PS00464">
    <property type="entry name" value="RIBOSOMAL_L22"/>
    <property type="match status" value="1"/>
</dbReference>
<dbReference type="InterPro" id="IPR005727">
    <property type="entry name" value="Ribosomal_uL22_bac/chlpt-type"/>
</dbReference>
<keyword evidence="3 7" id="KW-0694">RNA-binding</keyword>
<accession>A0A1I3C7H6</accession>
<evidence type="ECO:0000256" key="6">
    <source>
        <dbReference type="ARBA" id="ARBA00035207"/>
    </source>
</evidence>
<dbReference type="CDD" id="cd00336">
    <property type="entry name" value="Ribosomal_L22"/>
    <property type="match status" value="1"/>
</dbReference>
<dbReference type="GO" id="GO:0019843">
    <property type="term" value="F:rRNA binding"/>
    <property type="evidence" value="ECO:0007669"/>
    <property type="project" value="UniProtKB-UniRule"/>
</dbReference>
<evidence type="ECO:0000256" key="2">
    <source>
        <dbReference type="ARBA" id="ARBA00022730"/>
    </source>
</evidence>
<evidence type="ECO:0000256" key="3">
    <source>
        <dbReference type="ARBA" id="ARBA00022884"/>
    </source>
</evidence>
<dbReference type="GO" id="GO:0022625">
    <property type="term" value="C:cytosolic large ribosomal subunit"/>
    <property type="evidence" value="ECO:0007669"/>
    <property type="project" value="TreeGrafter"/>
</dbReference>
<sequence>MSQVKATHRFARISATKVRPFADMIRGMSVQDGLNALKYVPNRGARFLEKVLRSAAANAEDRGARNVDNLPIVDARVDGGPMFKRIRPRARGQAFMIRRRFAHIIVAIDAPEVQ</sequence>
<dbReference type="InterPro" id="IPR047867">
    <property type="entry name" value="Ribosomal_uL22_bac/org-type"/>
</dbReference>
<dbReference type="PANTHER" id="PTHR13501">
    <property type="entry name" value="CHLOROPLAST 50S RIBOSOMAL PROTEIN L22-RELATED"/>
    <property type="match status" value="1"/>
</dbReference>
<dbReference type="STRING" id="1576369.SAMN05421753_102155"/>
<evidence type="ECO:0000313" key="11">
    <source>
        <dbReference type="EMBL" id="SFH70488.1"/>
    </source>
</evidence>
<dbReference type="AlphaFoldDB" id="A0A1I3C7H6"/>
<keyword evidence="2 7" id="KW-0699">rRNA-binding</keyword>
<comment type="function">
    <text evidence="7 10">This protein binds specifically to 23S rRNA; its binding is stimulated by other ribosomal proteins, e.g., L4, L17, and L20. It is important during the early stages of 50S assembly. It makes multiple contacts with different domains of the 23S rRNA in the assembled 50S subunit and ribosome.</text>
</comment>
<keyword evidence="12" id="KW-1185">Reference proteome</keyword>
<comment type="function">
    <text evidence="7">The globular domain of the protein is located near the polypeptide exit tunnel on the outside of the subunit, while an extended beta-hairpin is found that lines the wall of the exit tunnel in the center of the 70S ribosome.</text>
</comment>
<evidence type="ECO:0000313" key="12">
    <source>
        <dbReference type="Proteomes" id="UP000199518"/>
    </source>
</evidence>
<dbReference type="Proteomes" id="UP000199518">
    <property type="component" value="Unassembled WGS sequence"/>
</dbReference>
<keyword evidence="5 7" id="KW-0687">Ribonucleoprotein</keyword>
<gene>
    <name evidence="7" type="primary">rplV</name>
    <name evidence="11" type="ORF">SAMN05421753_102155</name>
</gene>
<protein>
    <recommendedName>
        <fullName evidence="6 7">Large ribosomal subunit protein uL22</fullName>
    </recommendedName>
</protein>
<evidence type="ECO:0000256" key="1">
    <source>
        <dbReference type="ARBA" id="ARBA00009451"/>
    </source>
</evidence>
<name>A0A1I3C7H6_9PLAN</name>
<dbReference type="GO" id="GO:0003735">
    <property type="term" value="F:structural constituent of ribosome"/>
    <property type="evidence" value="ECO:0007669"/>
    <property type="project" value="InterPro"/>
</dbReference>
<dbReference type="EMBL" id="FOQD01000002">
    <property type="protein sequence ID" value="SFH70488.1"/>
    <property type="molecule type" value="Genomic_DNA"/>
</dbReference>
<dbReference type="InterPro" id="IPR018260">
    <property type="entry name" value="Ribosomal_uL22_CS"/>
</dbReference>
<dbReference type="Pfam" id="PF00237">
    <property type="entry name" value="Ribosomal_L22"/>
    <property type="match status" value="1"/>
</dbReference>
<dbReference type="PANTHER" id="PTHR13501:SF8">
    <property type="entry name" value="LARGE RIBOSOMAL SUBUNIT PROTEIN UL22M"/>
    <property type="match status" value="1"/>
</dbReference>
<evidence type="ECO:0000256" key="9">
    <source>
        <dbReference type="RuleBase" id="RU004006"/>
    </source>
</evidence>
<evidence type="ECO:0000256" key="4">
    <source>
        <dbReference type="ARBA" id="ARBA00022980"/>
    </source>
</evidence>
<evidence type="ECO:0000256" key="8">
    <source>
        <dbReference type="RuleBase" id="RU004005"/>
    </source>
</evidence>
<evidence type="ECO:0000256" key="5">
    <source>
        <dbReference type="ARBA" id="ARBA00023274"/>
    </source>
</evidence>
<dbReference type="HAMAP" id="MF_01331_B">
    <property type="entry name" value="Ribosomal_uL22_B"/>
    <property type="match status" value="1"/>
</dbReference>
<dbReference type="Gene3D" id="3.90.470.10">
    <property type="entry name" value="Ribosomal protein L22/L17"/>
    <property type="match status" value="1"/>
</dbReference>
<organism evidence="11 12">
    <name type="scientific">Planctomicrobium piriforme</name>
    <dbReference type="NCBI Taxonomy" id="1576369"/>
    <lineage>
        <taxon>Bacteria</taxon>
        <taxon>Pseudomonadati</taxon>
        <taxon>Planctomycetota</taxon>
        <taxon>Planctomycetia</taxon>
        <taxon>Planctomycetales</taxon>
        <taxon>Planctomycetaceae</taxon>
        <taxon>Planctomicrobium</taxon>
    </lineage>
</organism>
<dbReference type="OrthoDB" id="9805969at2"/>
<dbReference type="NCBIfam" id="TIGR01044">
    <property type="entry name" value="rplV_bact"/>
    <property type="match status" value="1"/>
</dbReference>
<dbReference type="GO" id="GO:0006412">
    <property type="term" value="P:translation"/>
    <property type="evidence" value="ECO:0007669"/>
    <property type="project" value="UniProtKB-UniRule"/>
</dbReference>
<dbReference type="InterPro" id="IPR036394">
    <property type="entry name" value="Ribosomal_uL22_sf"/>
</dbReference>
<evidence type="ECO:0000256" key="10">
    <source>
        <dbReference type="RuleBase" id="RU004008"/>
    </source>
</evidence>
<proteinExistence type="inferred from homology"/>